<sequence length="103" mass="11444">MAPAGWMSDAASMDTSTESRELVVAELATGTHFGEVSLLRDTPRTATIICKGFCSLKNSHFTLEYWATTGERVHLRTPFCNSFFHGEKLNCGQYSSQFSVSVW</sequence>
<evidence type="ECO:0000259" key="1">
    <source>
        <dbReference type="PROSITE" id="PS50042"/>
    </source>
</evidence>
<dbReference type="InterPro" id="IPR014710">
    <property type="entry name" value="RmlC-like_jellyroll"/>
</dbReference>
<accession>A0ABY6L649</accession>
<dbReference type="SUPFAM" id="SSF51206">
    <property type="entry name" value="cAMP-binding domain-like"/>
    <property type="match status" value="1"/>
</dbReference>
<dbReference type="InterPro" id="IPR018488">
    <property type="entry name" value="cNMP-bd_CS"/>
</dbReference>
<dbReference type="Proteomes" id="UP001235939">
    <property type="component" value="Chromosome 13"/>
</dbReference>
<evidence type="ECO:0000313" key="2">
    <source>
        <dbReference type="EMBL" id="UYV75952.1"/>
    </source>
</evidence>
<protein>
    <recommendedName>
        <fullName evidence="1">Cyclic nucleotide-binding domain-containing protein</fullName>
    </recommendedName>
</protein>
<dbReference type="CDD" id="cd00038">
    <property type="entry name" value="CAP_ED"/>
    <property type="match status" value="1"/>
</dbReference>
<dbReference type="PROSITE" id="PS50042">
    <property type="entry name" value="CNMP_BINDING_3"/>
    <property type="match status" value="1"/>
</dbReference>
<dbReference type="EMBL" id="CP092875">
    <property type="protein sequence ID" value="UYV75952.1"/>
    <property type="molecule type" value="Genomic_DNA"/>
</dbReference>
<name>A0ABY6L649_9ARAC</name>
<gene>
    <name evidence="2" type="ORF">LAZ67_13001909</name>
</gene>
<dbReference type="InterPro" id="IPR018490">
    <property type="entry name" value="cNMP-bd_dom_sf"/>
</dbReference>
<feature type="domain" description="Cyclic nucleotide-binding" evidence="1">
    <location>
        <begin position="1"/>
        <end position="56"/>
    </location>
</feature>
<organism evidence="2 3">
    <name type="scientific">Cordylochernes scorpioides</name>
    <dbReference type="NCBI Taxonomy" id="51811"/>
    <lineage>
        <taxon>Eukaryota</taxon>
        <taxon>Metazoa</taxon>
        <taxon>Ecdysozoa</taxon>
        <taxon>Arthropoda</taxon>
        <taxon>Chelicerata</taxon>
        <taxon>Arachnida</taxon>
        <taxon>Pseudoscorpiones</taxon>
        <taxon>Cheliferoidea</taxon>
        <taxon>Chernetidae</taxon>
        <taxon>Cordylochernes</taxon>
    </lineage>
</organism>
<proteinExistence type="predicted"/>
<dbReference type="PROSITE" id="PS00889">
    <property type="entry name" value="CNMP_BINDING_2"/>
    <property type="match status" value="1"/>
</dbReference>
<keyword evidence="3" id="KW-1185">Reference proteome</keyword>
<dbReference type="InterPro" id="IPR000595">
    <property type="entry name" value="cNMP-bd_dom"/>
</dbReference>
<reference evidence="2 3" key="1">
    <citation type="submission" date="2022-01" db="EMBL/GenBank/DDBJ databases">
        <title>A chromosomal length assembly of Cordylochernes scorpioides.</title>
        <authorList>
            <person name="Zeh D."/>
            <person name="Zeh J."/>
        </authorList>
    </citation>
    <scope>NUCLEOTIDE SEQUENCE [LARGE SCALE GENOMIC DNA]</scope>
    <source>
        <strain evidence="2">IN4F17</strain>
        <tissue evidence="2">Whole Body</tissue>
    </source>
</reference>
<evidence type="ECO:0000313" key="3">
    <source>
        <dbReference type="Proteomes" id="UP001235939"/>
    </source>
</evidence>
<dbReference type="Gene3D" id="2.60.120.10">
    <property type="entry name" value="Jelly Rolls"/>
    <property type="match status" value="1"/>
</dbReference>